<dbReference type="EMBL" id="UYWY01019834">
    <property type="protein sequence ID" value="VDM39463.1"/>
    <property type="molecule type" value="Genomic_DNA"/>
</dbReference>
<evidence type="ECO:0000259" key="5">
    <source>
        <dbReference type="SMART" id="SM00082"/>
    </source>
</evidence>
<dbReference type="Proteomes" id="UP000050794">
    <property type="component" value="Unassembled WGS sequence"/>
</dbReference>
<reference evidence="6 7" key="2">
    <citation type="submission" date="2018-11" db="EMBL/GenBank/DDBJ databases">
        <authorList>
            <consortium name="Pathogen Informatics"/>
        </authorList>
    </citation>
    <scope>NUCLEOTIDE SEQUENCE [LARGE SCALE GENOMIC DNA]</scope>
</reference>
<dbReference type="AlphaFoldDB" id="A0A183UI22"/>
<evidence type="ECO:0000256" key="1">
    <source>
        <dbReference type="ARBA" id="ARBA00022614"/>
    </source>
</evidence>
<evidence type="ECO:0000313" key="8">
    <source>
        <dbReference type="WBParaSite" id="TCNE_0000814201-mRNA-1"/>
    </source>
</evidence>
<sequence length="203" mass="23101">MLGTNWQERQNGKSEVQVYLYNNPWDCGCLIDELKRHMNERYGYRSELQYERTRCATPEDVRGAVILRLNHISDCAVLFGARYGLSQASELSILFAALITVALISSMLIFLAYYRRERRQKKVNFSVQWSLWRSIVTFLNFVKFISYMNVQHSHSRTALTLSQHMSGSPSSATEPLTPTLDSPLSGLSAKIPPPPPPPILATF</sequence>
<evidence type="ECO:0000313" key="6">
    <source>
        <dbReference type="EMBL" id="VDM39463.1"/>
    </source>
</evidence>
<feature type="region of interest" description="Disordered" evidence="3">
    <location>
        <begin position="163"/>
        <end position="203"/>
    </location>
</feature>
<organism evidence="7 8">
    <name type="scientific">Toxocara canis</name>
    <name type="common">Canine roundworm</name>
    <dbReference type="NCBI Taxonomy" id="6265"/>
    <lineage>
        <taxon>Eukaryota</taxon>
        <taxon>Metazoa</taxon>
        <taxon>Ecdysozoa</taxon>
        <taxon>Nematoda</taxon>
        <taxon>Chromadorea</taxon>
        <taxon>Rhabditida</taxon>
        <taxon>Spirurina</taxon>
        <taxon>Ascaridomorpha</taxon>
        <taxon>Ascaridoidea</taxon>
        <taxon>Toxocaridae</taxon>
        <taxon>Toxocara</taxon>
    </lineage>
</organism>
<feature type="compositionally biased region" description="Pro residues" evidence="3">
    <location>
        <begin position="191"/>
        <end position="203"/>
    </location>
</feature>
<protein>
    <submittedName>
        <fullName evidence="8">LRRCT domain-containing protein</fullName>
    </submittedName>
</protein>
<proteinExistence type="predicted"/>
<evidence type="ECO:0000256" key="4">
    <source>
        <dbReference type="SAM" id="Phobius"/>
    </source>
</evidence>
<keyword evidence="7" id="KW-1185">Reference proteome</keyword>
<keyword evidence="4" id="KW-0812">Transmembrane</keyword>
<dbReference type="Gene3D" id="3.80.10.10">
    <property type="entry name" value="Ribonuclease Inhibitor"/>
    <property type="match status" value="1"/>
</dbReference>
<keyword evidence="4" id="KW-0472">Membrane</keyword>
<keyword evidence="2" id="KW-0732">Signal</keyword>
<dbReference type="WBParaSite" id="TCNE_0000814201-mRNA-1">
    <property type="protein sequence ID" value="TCNE_0000814201-mRNA-1"/>
    <property type="gene ID" value="TCNE_0000814201"/>
</dbReference>
<feature type="compositionally biased region" description="Polar residues" evidence="3">
    <location>
        <begin position="163"/>
        <end position="182"/>
    </location>
</feature>
<keyword evidence="1" id="KW-0433">Leucine-rich repeat</keyword>
<dbReference type="SMART" id="SM00082">
    <property type="entry name" value="LRRCT"/>
    <property type="match status" value="1"/>
</dbReference>
<name>A0A183UI22_TOXCA</name>
<keyword evidence="4" id="KW-1133">Transmembrane helix</keyword>
<dbReference type="InterPro" id="IPR000483">
    <property type="entry name" value="Cys-rich_flank_reg_C"/>
</dbReference>
<feature type="domain" description="LRRCT" evidence="5">
    <location>
        <begin position="23"/>
        <end position="76"/>
    </location>
</feature>
<dbReference type="InterPro" id="IPR032675">
    <property type="entry name" value="LRR_dom_sf"/>
</dbReference>
<evidence type="ECO:0000256" key="3">
    <source>
        <dbReference type="SAM" id="MobiDB-lite"/>
    </source>
</evidence>
<reference evidence="8" key="1">
    <citation type="submission" date="2016-06" db="UniProtKB">
        <authorList>
            <consortium name="WormBaseParasite"/>
        </authorList>
    </citation>
    <scope>IDENTIFICATION</scope>
</reference>
<evidence type="ECO:0000256" key="2">
    <source>
        <dbReference type="ARBA" id="ARBA00022729"/>
    </source>
</evidence>
<gene>
    <name evidence="6" type="ORF">TCNE_LOCUS8142</name>
</gene>
<evidence type="ECO:0000313" key="7">
    <source>
        <dbReference type="Proteomes" id="UP000050794"/>
    </source>
</evidence>
<feature type="transmembrane region" description="Helical" evidence="4">
    <location>
        <begin position="93"/>
        <end position="114"/>
    </location>
</feature>
<accession>A0A183UI22</accession>